<gene>
    <name evidence="1" type="ORF">EVG20_g1462</name>
</gene>
<reference evidence="1 2" key="1">
    <citation type="submission" date="2019-02" db="EMBL/GenBank/DDBJ databases">
        <title>Genome sequencing of the rare red list fungi Dentipellis fragilis.</title>
        <authorList>
            <person name="Buettner E."/>
            <person name="Kellner H."/>
        </authorList>
    </citation>
    <scope>NUCLEOTIDE SEQUENCE [LARGE SCALE GENOMIC DNA]</scope>
    <source>
        <strain evidence="1 2">DSM 105465</strain>
    </source>
</reference>
<accession>A0A4Y9Z9M2</accession>
<proteinExistence type="predicted"/>
<keyword evidence="2" id="KW-1185">Reference proteome</keyword>
<dbReference type="EMBL" id="SEOQ01000047">
    <property type="protein sequence ID" value="TFY71546.1"/>
    <property type="molecule type" value="Genomic_DNA"/>
</dbReference>
<dbReference type="AlphaFoldDB" id="A0A4Y9Z9M2"/>
<evidence type="ECO:0000313" key="1">
    <source>
        <dbReference type="EMBL" id="TFY71546.1"/>
    </source>
</evidence>
<name>A0A4Y9Z9M2_9AGAM</name>
<evidence type="ECO:0000313" key="2">
    <source>
        <dbReference type="Proteomes" id="UP000298327"/>
    </source>
</evidence>
<protein>
    <submittedName>
        <fullName evidence="1">Uncharacterized protein</fullName>
    </submittedName>
</protein>
<dbReference type="Proteomes" id="UP000298327">
    <property type="component" value="Unassembled WGS sequence"/>
</dbReference>
<organism evidence="1 2">
    <name type="scientific">Dentipellis fragilis</name>
    <dbReference type="NCBI Taxonomy" id="205917"/>
    <lineage>
        <taxon>Eukaryota</taxon>
        <taxon>Fungi</taxon>
        <taxon>Dikarya</taxon>
        <taxon>Basidiomycota</taxon>
        <taxon>Agaricomycotina</taxon>
        <taxon>Agaricomycetes</taxon>
        <taxon>Russulales</taxon>
        <taxon>Hericiaceae</taxon>
        <taxon>Dentipellis</taxon>
    </lineage>
</organism>
<comment type="caution">
    <text evidence="1">The sequence shown here is derived from an EMBL/GenBank/DDBJ whole genome shotgun (WGS) entry which is preliminary data.</text>
</comment>
<sequence length="306" mass="34170">MRGAPFAESVPPMDNLSERLGFVAGPLDLVLIPSPRAMLESSLRGGRWWWLWLKNRMSVSRLTTVTRLAAWSVISAIATCLSYLFCPPPKPLDSSHLLVVLPCTYTALVVPFPPRPRPDRPRSLDEIMCEASKPMMQIRYALSSSWFAVCTVRRFSVLHQKTPGHREGEGERHPSSLGIISSGHGTAISSPTLLLPNALPNHPSKTYPFSSVTSLGTVCCLGAARHSYTLFESHGRERIPYPRRLQIPQRLNANLALIVPVYVRSNAPKPDLELPFCPAHYNNRRLYRAFVQNKPPHPALDADLRL</sequence>